<feature type="coiled-coil region" evidence="1">
    <location>
        <begin position="223"/>
        <end position="280"/>
    </location>
</feature>
<dbReference type="AlphaFoldDB" id="A0A1W9I0R6"/>
<dbReference type="STRING" id="1827387.A4S15_05285"/>
<dbReference type="RefSeq" id="WP_376800973.1">
    <property type="nucleotide sequence ID" value="NZ_DBNB01000038.1"/>
</dbReference>
<sequence>MVDHASTDVNAGNVGSDVKEADLDMAGAIVALKRHARLIASAAGLGGLIALGIVNLVSPRYAAEVRVVIENRETALTRAGKDRAGAQDDAVNLDPEAISSQVQIAYSRDLARAVIRDLDLANVSEFNPLASPTGLLSGALGFVGLGRDIARLSPEERALDAYFERLTVAPVDKSRVIEIRFWSTDAALAARIANTISERFIDLQTRDKLERDRKVRRYFEHKIDDLRTTVADAEGKVQQFRGEADLLTGVNNLTLASQSLTELTAQLTAAQGQQAEAEARARSIRDLLKSGRPIESAEVFASPLMQRLTERAAALRAEHALQATVLLPGHPRMRELQAQLADNQQQIRGQAERIIRGIENDARSAGDRMRAIQQALEEKKRSTNSNGDKEVALRALEREAKAQRDLLEDWLALYRDAAARDSLDARAANARVVSRAEPGNIPVFPKKLPIVLITILTVASVAVAAVVGMALTAGAGEENARVQPLERREPELSYPVFGAADPEPAVPTGERMIEPEAAMALPVDQEESAPEIARRDTPDEIAAWQEDLEREKDDHRDAPFAAAAALARPDEQEHRNFGMARLAAKLVVVTGVTNARGEALLTLELAAGLAARGRRVIVLDAHRGAETLAGEVGVTLAHSLSDIATGRIGLAAAIQPIPGMAAHLLGDGGADSDALDFSTPRLSMALEALGLSYDSVLVRVASLGQGRDLVRHAGGAATIAIEAPDADDPLAKAAERSLALAGVGDILILPRQERNRTSAARRAA</sequence>
<organism evidence="3 4">
    <name type="scientific">Candidatus Raskinella chloraquaticus</name>
    <dbReference type="NCBI Taxonomy" id="1951219"/>
    <lineage>
        <taxon>Bacteria</taxon>
        <taxon>Pseudomonadati</taxon>
        <taxon>Pseudomonadota</taxon>
        <taxon>Alphaproteobacteria</taxon>
        <taxon>Hyphomicrobiales</taxon>
        <taxon>Phreatobacteraceae</taxon>
        <taxon>Candidatus Raskinella</taxon>
    </lineage>
</organism>
<protein>
    <recommendedName>
        <fullName evidence="5">Polysaccharide chain length determinant N-terminal domain-containing protein</fullName>
    </recommendedName>
</protein>
<dbReference type="EMBL" id="LWDL01000010">
    <property type="protein sequence ID" value="OQW53190.1"/>
    <property type="molecule type" value="Genomic_DNA"/>
</dbReference>
<dbReference type="Proteomes" id="UP000192872">
    <property type="component" value="Unassembled WGS sequence"/>
</dbReference>
<evidence type="ECO:0000256" key="1">
    <source>
        <dbReference type="SAM" id="Coils"/>
    </source>
</evidence>
<evidence type="ECO:0008006" key="5">
    <source>
        <dbReference type="Google" id="ProtNLM"/>
    </source>
</evidence>
<keyword evidence="2" id="KW-0812">Transmembrane</keyword>
<gene>
    <name evidence="3" type="ORF">A4S15_05285</name>
</gene>
<evidence type="ECO:0000313" key="3">
    <source>
        <dbReference type="EMBL" id="OQW53190.1"/>
    </source>
</evidence>
<dbReference type="GO" id="GO:0005886">
    <property type="term" value="C:plasma membrane"/>
    <property type="evidence" value="ECO:0007669"/>
    <property type="project" value="TreeGrafter"/>
</dbReference>
<dbReference type="InterPro" id="IPR027417">
    <property type="entry name" value="P-loop_NTPase"/>
</dbReference>
<accession>A0A1W9I0R6</accession>
<proteinExistence type="predicted"/>
<dbReference type="PANTHER" id="PTHR32309">
    <property type="entry name" value="TYROSINE-PROTEIN KINASE"/>
    <property type="match status" value="1"/>
</dbReference>
<dbReference type="InterPro" id="IPR050445">
    <property type="entry name" value="Bact_polysacc_biosynth/exp"/>
</dbReference>
<dbReference type="GO" id="GO:0004713">
    <property type="term" value="F:protein tyrosine kinase activity"/>
    <property type="evidence" value="ECO:0007669"/>
    <property type="project" value="TreeGrafter"/>
</dbReference>
<feature type="transmembrane region" description="Helical" evidence="2">
    <location>
        <begin position="450"/>
        <end position="471"/>
    </location>
</feature>
<dbReference type="SUPFAM" id="SSF52540">
    <property type="entry name" value="P-loop containing nucleoside triphosphate hydrolases"/>
    <property type="match status" value="1"/>
</dbReference>
<feature type="transmembrane region" description="Helical" evidence="2">
    <location>
        <begin position="38"/>
        <end position="57"/>
    </location>
</feature>
<name>A0A1W9I0R6_9HYPH</name>
<comment type="caution">
    <text evidence="3">The sequence shown here is derived from an EMBL/GenBank/DDBJ whole genome shotgun (WGS) entry which is preliminary data.</text>
</comment>
<keyword evidence="1" id="KW-0175">Coiled coil</keyword>
<evidence type="ECO:0000313" key="4">
    <source>
        <dbReference type="Proteomes" id="UP000192872"/>
    </source>
</evidence>
<dbReference type="PANTHER" id="PTHR32309:SF13">
    <property type="entry name" value="FERRIC ENTEROBACTIN TRANSPORT PROTEIN FEPE"/>
    <property type="match status" value="1"/>
</dbReference>
<keyword evidence="2" id="KW-0472">Membrane</keyword>
<evidence type="ECO:0000256" key="2">
    <source>
        <dbReference type="SAM" id="Phobius"/>
    </source>
</evidence>
<reference evidence="3 4" key="1">
    <citation type="journal article" date="2017" name="Water Res.">
        <title>Comammox in drinking water systems.</title>
        <authorList>
            <person name="Wang Y."/>
            <person name="Ma L."/>
            <person name="Mao Y."/>
            <person name="Jiang X."/>
            <person name="Xia Y."/>
            <person name="Yu K."/>
            <person name="Li B."/>
            <person name="Zhang T."/>
        </authorList>
    </citation>
    <scope>NUCLEOTIDE SEQUENCE [LARGE SCALE GENOMIC DNA]</scope>
    <source>
        <strain evidence="3">SG_bin8</strain>
    </source>
</reference>
<keyword evidence="2" id="KW-1133">Transmembrane helix</keyword>
<dbReference type="Gene3D" id="3.40.50.300">
    <property type="entry name" value="P-loop containing nucleotide triphosphate hydrolases"/>
    <property type="match status" value="1"/>
</dbReference>